<dbReference type="KEGG" id="llu:AKJ09_03989"/>
<reference evidence="2 3" key="1">
    <citation type="submission" date="2015-08" db="EMBL/GenBank/DDBJ databases">
        <authorList>
            <person name="Babu N.S."/>
            <person name="Beckwith C.J."/>
            <person name="Beseler K.G."/>
            <person name="Brison A."/>
            <person name="Carone J.V."/>
            <person name="Caskin T.P."/>
            <person name="Diamond M."/>
            <person name="Durham M.E."/>
            <person name="Foxe J.M."/>
            <person name="Go M."/>
            <person name="Henderson B.A."/>
            <person name="Jones I.B."/>
            <person name="McGettigan J.A."/>
            <person name="Micheletti S.J."/>
            <person name="Nasrallah M.E."/>
            <person name="Ortiz D."/>
            <person name="Piller C.R."/>
            <person name="Privatt S.R."/>
            <person name="Schneider S.L."/>
            <person name="Sharp S."/>
            <person name="Smith T.C."/>
            <person name="Stanton J.D."/>
            <person name="Ullery H.E."/>
            <person name="Wilson R.J."/>
            <person name="Serrano M.G."/>
            <person name="Buck G."/>
            <person name="Lee V."/>
            <person name="Wang Y."/>
            <person name="Carvalho R."/>
            <person name="Voegtly L."/>
            <person name="Shi R."/>
            <person name="Duckworth R."/>
            <person name="Johnson A."/>
            <person name="Loviza R."/>
            <person name="Walstead R."/>
            <person name="Shah Z."/>
            <person name="Kiflezghi M."/>
            <person name="Wade K."/>
            <person name="Ball S.L."/>
            <person name="Bradley K.W."/>
            <person name="Asai D.J."/>
            <person name="Bowman C.A."/>
            <person name="Russell D.A."/>
            <person name="Pope W.H."/>
            <person name="Jacobs-Sera D."/>
            <person name="Hendrix R.W."/>
            <person name="Hatfull G.F."/>
        </authorList>
    </citation>
    <scope>NUCLEOTIDE SEQUENCE [LARGE SCALE GENOMIC DNA]</scope>
    <source>
        <strain evidence="2 3">DSM 27648</strain>
    </source>
</reference>
<dbReference type="EMBL" id="CP012333">
    <property type="protein sequence ID" value="AKU97325.1"/>
    <property type="molecule type" value="Genomic_DNA"/>
</dbReference>
<dbReference type="STRING" id="1391654.AKJ09_03989"/>
<evidence type="ECO:0000313" key="3">
    <source>
        <dbReference type="Proteomes" id="UP000064967"/>
    </source>
</evidence>
<sequence>MVMLTAMHRRAALGLLSMLASGSYGCDSVQKASTTCALPASGLAQGSTVVDLSHAFDEQTIYWPTEAGFVLEKEADGVTAGGYYYASNKFSAPEHGGTHIDAPRHFAQNHSTVDQIPLDRLIGPAVVVDVTEACARDRDHNVNVADFEAWERTHGTIPNGTIVLIFTGFGRYWPDREKYMGTAERGAEAVKKLHFPGLDPDAAVWLVEKRAIHAVGLDTPSIDHGPSTTFDSHRRLFEREVPAFENIANLDQLPATGTTVVALPMKIKGGSGGPLRAVAIVPKAH</sequence>
<feature type="signal peptide" evidence="1">
    <location>
        <begin position="1"/>
        <end position="26"/>
    </location>
</feature>
<name>A0A0K1PUX0_9BACT</name>
<dbReference type="Gene3D" id="3.50.30.50">
    <property type="entry name" value="Putative cyclase"/>
    <property type="match status" value="1"/>
</dbReference>
<dbReference type="SUPFAM" id="SSF102198">
    <property type="entry name" value="Putative cyclase"/>
    <property type="match status" value="1"/>
</dbReference>
<keyword evidence="1" id="KW-0732">Signal</keyword>
<organism evidence="2 3">
    <name type="scientific">Labilithrix luteola</name>
    <dbReference type="NCBI Taxonomy" id="1391654"/>
    <lineage>
        <taxon>Bacteria</taxon>
        <taxon>Pseudomonadati</taxon>
        <taxon>Myxococcota</taxon>
        <taxon>Polyangia</taxon>
        <taxon>Polyangiales</taxon>
        <taxon>Labilitrichaceae</taxon>
        <taxon>Labilithrix</taxon>
    </lineage>
</organism>
<dbReference type="InterPro" id="IPR007325">
    <property type="entry name" value="KFase/CYL"/>
</dbReference>
<dbReference type="GO" id="GO:0004061">
    <property type="term" value="F:arylformamidase activity"/>
    <property type="evidence" value="ECO:0007669"/>
    <property type="project" value="InterPro"/>
</dbReference>
<dbReference type="Proteomes" id="UP000064967">
    <property type="component" value="Chromosome"/>
</dbReference>
<accession>A0A0K1PUX0</accession>
<dbReference type="Pfam" id="PF04199">
    <property type="entry name" value="Cyclase"/>
    <property type="match status" value="1"/>
</dbReference>
<dbReference type="InterPro" id="IPR037175">
    <property type="entry name" value="KFase_sf"/>
</dbReference>
<dbReference type="PANTHER" id="PTHR31118:SF12">
    <property type="entry name" value="CYCLASE-LIKE PROTEIN 2"/>
    <property type="match status" value="1"/>
</dbReference>
<dbReference type="PANTHER" id="PTHR31118">
    <property type="entry name" value="CYCLASE-LIKE PROTEIN 2"/>
    <property type="match status" value="1"/>
</dbReference>
<protein>
    <submittedName>
        <fullName evidence="2">Kynurenine formamidase</fullName>
    </submittedName>
</protein>
<proteinExistence type="predicted"/>
<evidence type="ECO:0000256" key="1">
    <source>
        <dbReference type="SAM" id="SignalP"/>
    </source>
</evidence>
<dbReference type="GO" id="GO:0019441">
    <property type="term" value="P:L-tryptophan catabolic process to kynurenine"/>
    <property type="evidence" value="ECO:0007669"/>
    <property type="project" value="InterPro"/>
</dbReference>
<dbReference type="AlphaFoldDB" id="A0A0K1PUX0"/>
<dbReference type="PATRIC" id="fig|1391654.3.peg.4046"/>
<evidence type="ECO:0000313" key="2">
    <source>
        <dbReference type="EMBL" id="AKU97325.1"/>
    </source>
</evidence>
<keyword evidence="3" id="KW-1185">Reference proteome</keyword>
<gene>
    <name evidence="2" type="ORF">AKJ09_03989</name>
</gene>
<feature type="chain" id="PRO_5005466411" evidence="1">
    <location>
        <begin position="27"/>
        <end position="285"/>
    </location>
</feature>